<dbReference type="PANTHER" id="PTHR43098:SF3">
    <property type="entry name" value="L-ORNITHINE N(5)-MONOOXYGENASE-RELATED"/>
    <property type="match status" value="1"/>
</dbReference>
<keyword evidence="7" id="KW-0503">Monooxygenase</keyword>
<name>A0A7R7ZSI7_ASPCH</name>
<accession>A0A7R7ZSI7</accession>
<dbReference type="Proteomes" id="UP000637239">
    <property type="component" value="Chromosome 7"/>
</dbReference>
<evidence type="ECO:0000313" key="9">
    <source>
        <dbReference type="EMBL" id="BCR91442.1"/>
    </source>
</evidence>
<gene>
    <name evidence="9" type="ORF">ACHE_70285A</name>
</gene>
<comment type="cofactor">
    <cofactor evidence="1">
        <name>FAD</name>
        <dbReference type="ChEBI" id="CHEBI:57692"/>
    </cofactor>
</comment>
<keyword evidence="5" id="KW-0521">NADP</keyword>
<dbReference type="InterPro" id="IPR023753">
    <property type="entry name" value="FAD/NAD-binding_dom"/>
</dbReference>
<feature type="domain" description="FAD/NAD(P)-binding" evidence="8">
    <location>
        <begin position="10"/>
        <end position="221"/>
    </location>
</feature>
<evidence type="ECO:0000259" key="8">
    <source>
        <dbReference type="Pfam" id="PF07992"/>
    </source>
</evidence>
<keyword evidence="3" id="KW-0285">Flavoprotein</keyword>
<keyword evidence="6" id="KW-0560">Oxidoreductase</keyword>
<evidence type="ECO:0000313" key="10">
    <source>
        <dbReference type="Proteomes" id="UP000637239"/>
    </source>
</evidence>
<protein>
    <recommendedName>
        <fullName evidence="8">FAD/NAD(P)-binding domain-containing protein</fullName>
    </recommendedName>
</protein>
<evidence type="ECO:0000256" key="5">
    <source>
        <dbReference type="ARBA" id="ARBA00022857"/>
    </source>
</evidence>
<dbReference type="PANTHER" id="PTHR43098">
    <property type="entry name" value="L-ORNITHINE N(5)-MONOOXYGENASE-RELATED"/>
    <property type="match status" value="1"/>
</dbReference>
<evidence type="ECO:0000256" key="4">
    <source>
        <dbReference type="ARBA" id="ARBA00022827"/>
    </source>
</evidence>
<dbReference type="Gene3D" id="3.50.50.60">
    <property type="entry name" value="FAD/NAD(P)-binding domain"/>
    <property type="match status" value="2"/>
</dbReference>
<evidence type="ECO:0000256" key="2">
    <source>
        <dbReference type="ARBA" id="ARBA00010139"/>
    </source>
</evidence>
<dbReference type="PRINTS" id="PR00411">
    <property type="entry name" value="PNDRDTASEI"/>
</dbReference>
<dbReference type="SUPFAM" id="SSF51905">
    <property type="entry name" value="FAD/NAD(P)-binding domain"/>
    <property type="match status" value="2"/>
</dbReference>
<evidence type="ECO:0000256" key="6">
    <source>
        <dbReference type="ARBA" id="ARBA00023002"/>
    </source>
</evidence>
<evidence type="ECO:0000256" key="1">
    <source>
        <dbReference type="ARBA" id="ARBA00001974"/>
    </source>
</evidence>
<keyword evidence="4" id="KW-0274">FAD</keyword>
<dbReference type="KEGG" id="ache:ACHE_70285A"/>
<dbReference type="Pfam" id="PF07992">
    <property type="entry name" value="Pyr_redox_2"/>
    <property type="match status" value="1"/>
</dbReference>
<dbReference type="InterPro" id="IPR050775">
    <property type="entry name" value="FAD-binding_Monooxygenases"/>
</dbReference>
<dbReference type="GeneID" id="66985800"/>
<dbReference type="InterPro" id="IPR036188">
    <property type="entry name" value="FAD/NAD-bd_sf"/>
</dbReference>
<dbReference type="RefSeq" id="XP_043139964.1">
    <property type="nucleotide sequence ID" value="XM_043282601.1"/>
</dbReference>
<reference evidence="9" key="2">
    <citation type="submission" date="2021-02" db="EMBL/GenBank/DDBJ databases">
        <title>Aspergillus chevalieri M1 genome sequence.</title>
        <authorList>
            <person name="Kadooka C."/>
            <person name="Mori K."/>
            <person name="Futagami T."/>
        </authorList>
    </citation>
    <scope>NUCLEOTIDE SEQUENCE</scope>
    <source>
        <strain evidence="9">M1</strain>
    </source>
</reference>
<keyword evidence="10" id="KW-1185">Reference proteome</keyword>
<organism evidence="9 10">
    <name type="scientific">Aspergillus chevalieri</name>
    <name type="common">Eurotium chevalieri</name>
    <dbReference type="NCBI Taxonomy" id="182096"/>
    <lineage>
        <taxon>Eukaryota</taxon>
        <taxon>Fungi</taxon>
        <taxon>Dikarya</taxon>
        <taxon>Ascomycota</taxon>
        <taxon>Pezizomycotina</taxon>
        <taxon>Eurotiomycetes</taxon>
        <taxon>Eurotiomycetidae</taxon>
        <taxon>Eurotiales</taxon>
        <taxon>Aspergillaceae</taxon>
        <taxon>Aspergillus</taxon>
        <taxon>Aspergillus subgen. Aspergillus</taxon>
    </lineage>
</organism>
<reference evidence="9" key="1">
    <citation type="submission" date="2021-01" db="EMBL/GenBank/DDBJ databases">
        <authorList>
            <consortium name="Aspergillus chevalieri M1 genome sequencing consortium"/>
            <person name="Kazuki M."/>
            <person name="Futagami T."/>
        </authorList>
    </citation>
    <scope>NUCLEOTIDE SEQUENCE</scope>
    <source>
        <strain evidence="9">M1</strain>
    </source>
</reference>
<proteinExistence type="inferred from homology"/>
<dbReference type="EMBL" id="AP024422">
    <property type="protein sequence ID" value="BCR91442.1"/>
    <property type="molecule type" value="Genomic_DNA"/>
</dbReference>
<sequence>MDGKKYLQTDALVIGGGFSGCCALHKLRQQGLTTKLLEAGGDFGGVWYWNRYPGARVDTEMPMYQFNFPEVYKDWNWSERFPAHDELRRYFQHVDRVLDLRRDAIFNTVVSEVTYDEGERMWCVKAEDGMQAACRYLIVATGSSYKAFYPSFPGLEAYNGHLVHSARYPQSLEVTGKKVGIVGNGASGLQIVQELAKQDCEMTVFIRTPGFSIPMRQRKFSPAESESQKGFYDAIFSKCYNSTTGFANNTRNQSGHDATPEEREALFDELWQRGGFNWLISNYSDYLVDERVNSMLYDYWARQVRARMTDPVKMDFVAPLKQEQLIATKRPSLEQDYYEMIDKPNVHLHSLKEAPIVRLDANGIVTRNVAGDDEHHHDLDVIIFATGYDAVTGSQLDLSIQGRDQISLGQKWKDGTLTHLGMMVPGMPNLFLLYGPQAPTSLANGPPFIEMQVDWISKMTSKMKERGVESIEPTQAAAEQWREHVLVASTYTLLPKADSWYMGANIPGKRREPLIYMGGLDRWWQMCMKTLETWEGLKTG</sequence>
<comment type="similarity">
    <text evidence="2">Belongs to the FAD-binding monooxygenase family.</text>
</comment>
<dbReference type="AlphaFoldDB" id="A0A7R7ZSI7"/>
<dbReference type="GO" id="GO:0004497">
    <property type="term" value="F:monooxygenase activity"/>
    <property type="evidence" value="ECO:0007669"/>
    <property type="project" value="UniProtKB-KW"/>
</dbReference>
<dbReference type="PROSITE" id="PS51257">
    <property type="entry name" value="PROKAR_LIPOPROTEIN"/>
    <property type="match status" value="1"/>
</dbReference>
<evidence type="ECO:0000256" key="7">
    <source>
        <dbReference type="ARBA" id="ARBA00023033"/>
    </source>
</evidence>
<evidence type="ECO:0000256" key="3">
    <source>
        <dbReference type="ARBA" id="ARBA00022630"/>
    </source>
</evidence>